<keyword evidence="12" id="KW-1185">Reference proteome</keyword>
<dbReference type="PRINTS" id="PR00100">
    <property type="entry name" value="AOTCASE"/>
</dbReference>
<evidence type="ECO:0000256" key="6">
    <source>
        <dbReference type="ARBA" id="ARBA00048772"/>
    </source>
</evidence>
<feature type="binding site" evidence="7">
    <location>
        <position position="102"/>
    </location>
    <ligand>
        <name>carbamoyl phosphate</name>
        <dbReference type="ChEBI" id="CHEBI:58228"/>
    </ligand>
</feature>
<gene>
    <name evidence="11" type="primary">argF</name>
    <name evidence="11" type="ORF">ACFORJ_05270</name>
</gene>
<evidence type="ECO:0000259" key="10">
    <source>
        <dbReference type="Pfam" id="PF02729"/>
    </source>
</evidence>
<dbReference type="Pfam" id="PF00185">
    <property type="entry name" value="OTCace"/>
    <property type="match status" value="1"/>
</dbReference>
<dbReference type="SUPFAM" id="SSF53671">
    <property type="entry name" value="Aspartate/ornithine carbamoyltransferase"/>
    <property type="match status" value="1"/>
</dbReference>
<reference evidence="12" key="1">
    <citation type="journal article" date="2019" name="Int. J. Syst. Evol. Microbiol.">
        <title>The Global Catalogue of Microorganisms (GCM) 10K type strain sequencing project: providing services to taxonomists for standard genome sequencing and annotation.</title>
        <authorList>
            <consortium name="The Broad Institute Genomics Platform"/>
            <consortium name="The Broad Institute Genome Sequencing Center for Infectious Disease"/>
            <person name="Wu L."/>
            <person name="Ma J."/>
        </authorList>
    </citation>
    <scope>NUCLEOTIDE SEQUENCE [LARGE SCALE GENOMIC DNA]</scope>
    <source>
        <strain evidence="12">CCUG 53252</strain>
    </source>
</reference>
<dbReference type="PROSITE" id="PS00097">
    <property type="entry name" value="CARBAMOYLTRANSFERASE"/>
    <property type="match status" value="1"/>
</dbReference>
<name>A0ABV7ZQ96_9CORY</name>
<dbReference type="InterPro" id="IPR036901">
    <property type="entry name" value="Asp/Orn_carbamoylTrfase_sf"/>
</dbReference>
<feature type="binding site" evidence="7">
    <location>
        <begin position="235"/>
        <end position="236"/>
    </location>
    <ligand>
        <name>L-ornithine</name>
        <dbReference type="ChEBI" id="CHEBI:46911"/>
    </ligand>
</feature>
<proteinExistence type="inferred from homology"/>
<dbReference type="PANTHER" id="PTHR45753">
    <property type="entry name" value="ORNITHINE CARBAMOYLTRANSFERASE, MITOCHONDRIAL"/>
    <property type="match status" value="1"/>
</dbReference>
<feature type="binding site" evidence="7">
    <location>
        <position position="299"/>
    </location>
    <ligand>
        <name>carbamoyl phosphate</name>
        <dbReference type="ChEBI" id="CHEBI:58228"/>
    </ligand>
</feature>
<evidence type="ECO:0000256" key="2">
    <source>
        <dbReference type="ARBA" id="ARBA00007805"/>
    </source>
</evidence>
<dbReference type="Gene3D" id="3.40.50.1370">
    <property type="entry name" value="Aspartate/ornithine carbamoyltransferase"/>
    <property type="match status" value="2"/>
</dbReference>
<feature type="domain" description="Aspartate/ornithine carbamoyltransferase Asp/Orn-binding" evidence="9">
    <location>
        <begin position="155"/>
        <end position="310"/>
    </location>
</feature>
<feature type="binding site" evidence="7">
    <location>
        <begin position="51"/>
        <end position="54"/>
    </location>
    <ligand>
        <name>carbamoyl phosphate</name>
        <dbReference type="ChEBI" id="CHEBI:58228"/>
    </ligand>
</feature>
<comment type="subcellular location">
    <subcellularLocation>
        <location evidence="7">Cytoplasm</location>
    </subcellularLocation>
</comment>
<dbReference type="InterPro" id="IPR006130">
    <property type="entry name" value="Asp/Orn_carbamoylTrfase"/>
</dbReference>
<feature type="compositionally biased region" description="Gly residues" evidence="8">
    <location>
        <begin position="322"/>
        <end position="337"/>
    </location>
</feature>
<dbReference type="HAMAP" id="MF_01109">
    <property type="entry name" value="OTCase"/>
    <property type="match status" value="1"/>
</dbReference>
<accession>A0ABV7ZQ96</accession>
<feature type="region of interest" description="Disordered" evidence="8">
    <location>
        <begin position="318"/>
        <end position="337"/>
    </location>
</feature>
<comment type="catalytic activity">
    <reaction evidence="6 7">
        <text>carbamoyl phosphate + L-ornithine = L-citrulline + phosphate + H(+)</text>
        <dbReference type="Rhea" id="RHEA:19513"/>
        <dbReference type="ChEBI" id="CHEBI:15378"/>
        <dbReference type="ChEBI" id="CHEBI:43474"/>
        <dbReference type="ChEBI" id="CHEBI:46911"/>
        <dbReference type="ChEBI" id="CHEBI:57743"/>
        <dbReference type="ChEBI" id="CHEBI:58228"/>
        <dbReference type="EC" id="2.1.3.3"/>
    </reaction>
</comment>
<dbReference type="Proteomes" id="UP001595751">
    <property type="component" value="Unassembled WGS sequence"/>
</dbReference>
<dbReference type="NCBIfam" id="NF001986">
    <property type="entry name" value="PRK00779.1"/>
    <property type="match status" value="1"/>
</dbReference>
<dbReference type="PRINTS" id="PR00102">
    <property type="entry name" value="OTCASE"/>
</dbReference>
<dbReference type="RefSeq" id="WP_290288253.1">
    <property type="nucleotide sequence ID" value="NZ_CP047211.1"/>
</dbReference>
<dbReference type="GO" id="GO:0004585">
    <property type="term" value="F:ornithine carbamoyltransferase activity"/>
    <property type="evidence" value="ECO:0007669"/>
    <property type="project" value="UniProtKB-EC"/>
</dbReference>
<dbReference type="Pfam" id="PF02729">
    <property type="entry name" value="OTCace_N"/>
    <property type="match status" value="1"/>
</dbReference>
<feature type="binding site" evidence="7">
    <location>
        <position position="231"/>
    </location>
    <ligand>
        <name>L-ornithine</name>
        <dbReference type="ChEBI" id="CHEBI:46911"/>
    </ligand>
</feature>
<dbReference type="NCBIfam" id="TIGR00658">
    <property type="entry name" value="orni_carb_tr"/>
    <property type="match status" value="1"/>
</dbReference>
<dbReference type="PANTHER" id="PTHR45753:SF3">
    <property type="entry name" value="ORNITHINE TRANSCARBAMYLASE, MITOCHONDRIAL"/>
    <property type="match status" value="1"/>
</dbReference>
<evidence type="ECO:0000256" key="1">
    <source>
        <dbReference type="ARBA" id="ARBA00004975"/>
    </source>
</evidence>
<keyword evidence="5 7" id="KW-0808">Transferase</keyword>
<dbReference type="InterPro" id="IPR006131">
    <property type="entry name" value="Asp_carbamoyltransf_Asp/Orn-bd"/>
</dbReference>
<comment type="pathway">
    <text evidence="1">Amino-acid biosynthesis; L-arginine biosynthesis; L-arginine from L-ornithine and carbamoyl phosphate: step 1/3.</text>
</comment>
<evidence type="ECO:0000256" key="8">
    <source>
        <dbReference type="SAM" id="MobiDB-lite"/>
    </source>
</evidence>
<evidence type="ECO:0000256" key="7">
    <source>
        <dbReference type="HAMAP-Rule" id="MF_01109"/>
    </source>
</evidence>
<evidence type="ECO:0000259" key="9">
    <source>
        <dbReference type="Pfam" id="PF00185"/>
    </source>
</evidence>
<evidence type="ECO:0000256" key="4">
    <source>
        <dbReference type="ARBA" id="ARBA00016634"/>
    </source>
</evidence>
<protein>
    <recommendedName>
        <fullName evidence="4 7">Ornithine carbamoyltransferase</fullName>
        <shortName evidence="7">OTCase</shortName>
        <ecNumber evidence="3 7">2.1.3.3</ecNumber>
    </recommendedName>
</protein>
<evidence type="ECO:0000313" key="12">
    <source>
        <dbReference type="Proteomes" id="UP001595751"/>
    </source>
</evidence>
<comment type="similarity">
    <text evidence="2 7">Belongs to the aspartate/ornithine carbamoyltransferase superfamily. OTCase family.</text>
</comment>
<feature type="binding site" evidence="7">
    <location>
        <begin position="129"/>
        <end position="132"/>
    </location>
    <ligand>
        <name>carbamoyl phosphate</name>
        <dbReference type="ChEBI" id="CHEBI:58228"/>
    </ligand>
</feature>
<feature type="binding site" evidence="7">
    <location>
        <position position="167"/>
    </location>
    <ligand>
        <name>L-ornithine</name>
        <dbReference type="ChEBI" id="CHEBI:46911"/>
    </ligand>
</feature>
<feature type="binding site" evidence="7">
    <location>
        <begin position="271"/>
        <end position="272"/>
    </location>
    <ligand>
        <name>carbamoyl phosphate</name>
        <dbReference type="ChEBI" id="CHEBI:58228"/>
    </ligand>
</feature>
<dbReference type="InterPro" id="IPR024904">
    <property type="entry name" value="OTCase_ArgI"/>
</dbReference>
<dbReference type="InterPro" id="IPR006132">
    <property type="entry name" value="Asp/Orn_carbamoyltranf_P-bd"/>
</dbReference>
<comment type="caution">
    <text evidence="11">The sequence shown here is derived from an EMBL/GenBank/DDBJ whole genome shotgun (WGS) entry which is preliminary data.</text>
</comment>
<feature type="domain" description="Aspartate/ornithine carbamoyltransferase carbamoyl-P binding" evidence="10">
    <location>
        <begin position="4"/>
        <end position="142"/>
    </location>
</feature>
<dbReference type="EC" id="2.1.3.3" evidence="3 7"/>
<evidence type="ECO:0000313" key="11">
    <source>
        <dbReference type="EMBL" id="MFC3849571.1"/>
    </source>
</evidence>
<organism evidence="11 12">
    <name type="scientific">Corynebacterium hansenii</name>
    <dbReference type="NCBI Taxonomy" id="394964"/>
    <lineage>
        <taxon>Bacteria</taxon>
        <taxon>Bacillati</taxon>
        <taxon>Actinomycetota</taxon>
        <taxon>Actinomycetes</taxon>
        <taxon>Mycobacteriales</taxon>
        <taxon>Corynebacteriaceae</taxon>
        <taxon>Corynebacterium</taxon>
    </lineage>
</organism>
<evidence type="ECO:0000256" key="3">
    <source>
        <dbReference type="ARBA" id="ARBA00013007"/>
    </source>
</evidence>
<dbReference type="EMBL" id="JBHRZN010000002">
    <property type="protein sequence ID" value="MFC3849571.1"/>
    <property type="molecule type" value="Genomic_DNA"/>
</dbReference>
<feature type="binding site" evidence="7">
    <location>
        <position position="78"/>
    </location>
    <ligand>
        <name>carbamoyl phosphate</name>
        <dbReference type="ChEBI" id="CHEBI:58228"/>
    </ligand>
</feature>
<evidence type="ECO:0000256" key="5">
    <source>
        <dbReference type="ARBA" id="ARBA00022679"/>
    </source>
</evidence>
<keyword evidence="7" id="KW-0963">Cytoplasm</keyword>
<dbReference type="InterPro" id="IPR002292">
    <property type="entry name" value="Orn/put_carbamltrans"/>
</dbReference>
<sequence length="337" mass="35163">MTIRHFLADDDLTRGEQAEVLALAAELKAAPYSARPLEGPQSVAVLFDKTSTRTRFSFDAGIAALGGNAIVVDSGASQMGKGETYQDTAAVLSRFVSAIVWRTYAQAGLEAMTETATVPVVNALSDEFHPCQILADLQTIIENLCPEEGQAGLAGRKAVYFGDGANNMANSYLVGFATAGLDVTICAPEGFQPEPRFVERAEKVAAGTGATVAVTADVDEAIAGAEIVLTDTWVSMGQEDDGLDRRTPFLPYQVNAELMAKAADGAIFLHCLPAYRGNEVTADVIDGPASVVFDEAENRMHAQKALLTWLLERSAEGDGDGDGAAGAGNGAGAGAEA</sequence>